<dbReference type="InterPro" id="IPR020814">
    <property type="entry name" value="Ribosomal_S6_plastid/chlpt"/>
</dbReference>
<dbReference type="CDD" id="cd00473">
    <property type="entry name" value="bS6"/>
    <property type="match status" value="1"/>
</dbReference>
<reference evidence="9 10" key="1">
    <citation type="submission" date="2016-10" db="EMBL/GenBank/DDBJ databases">
        <authorList>
            <person name="de Groot N.N."/>
        </authorList>
    </citation>
    <scope>NUCLEOTIDE SEQUENCE [LARGE SCALE GENOMIC DNA]</scope>
    <source>
        <strain evidence="9 10">CGMCC 1.5012</strain>
    </source>
</reference>
<keyword evidence="10" id="KW-1185">Reference proteome</keyword>
<dbReference type="EMBL" id="FNID01000006">
    <property type="protein sequence ID" value="SDM83696.1"/>
    <property type="molecule type" value="Genomic_DNA"/>
</dbReference>
<dbReference type="AlphaFoldDB" id="A0A1G9WHQ0"/>
<comment type="similarity">
    <text evidence="1 8">Belongs to the bacterial ribosomal protein bS6 family.</text>
</comment>
<evidence type="ECO:0000256" key="5">
    <source>
        <dbReference type="ARBA" id="ARBA00023274"/>
    </source>
</evidence>
<comment type="function">
    <text evidence="6 8">Binds together with bS18 to 16S ribosomal RNA.</text>
</comment>
<dbReference type="PANTHER" id="PTHR21011">
    <property type="entry name" value="MITOCHONDRIAL 28S RIBOSOMAL PROTEIN S6"/>
    <property type="match status" value="1"/>
</dbReference>
<keyword evidence="3 8" id="KW-0694">RNA-binding</keyword>
<dbReference type="InterPro" id="IPR000529">
    <property type="entry name" value="Ribosomal_bS6"/>
</dbReference>
<dbReference type="GO" id="GO:0005840">
    <property type="term" value="C:ribosome"/>
    <property type="evidence" value="ECO:0007669"/>
    <property type="project" value="UniProtKB-KW"/>
</dbReference>
<proteinExistence type="inferred from homology"/>
<dbReference type="SUPFAM" id="SSF54995">
    <property type="entry name" value="Ribosomal protein S6"/>
    <property type="match status" value="1"/>
</dbReference>
<dbReference type="PROSITE" id="PS01048">
    <property type="entry name" value="RIBOSOMAL_S6"/>
    <property type="match status" value="1"/>
</dbReference>
<name>A0A1G9WHQ0_9FIRM</name>
<keyword evidence="5 8" id="KW-0687">Ribonucleoprotein</keyword>
<evidence type="ECO:0000313" key="9">
    <source>
        <dbReference type="EMBL" id="SDM83696.1"/>
    </source>
</evidence>
<evidence type="ECO:0000256" key="3">
    <source>
        <dbReference type="ARBA" id="ARBA00022884"/>
    </source>
</evidence>
<dbReference type="InterPro" id="IPR014717">
    <property type="entry name" value="Transl_elong_EF1B/ribsomal_bS6"/>
</dbReference>
<dbReference type="Proteomes" id="UP000199182">
    <property type="component" value="Unassembled WGS sequence"/>
</dbReference>
<accession>A0A1G9WHQ0</accession>
<evidence type="ECO:0000256" key="7">
    <source>
        <dbReference type="ARBA" id="ARBA00035294"/>
    </source>
</evidence>
<evidence type="ECO:0000256" key="2">
    <source>
        <dbReference type="ARBA" id="ARBA00022730"/>
    </source>
</evidence>
<keyword evidence="2 8" id="KW-0699">rRNA-binding</keyword>
<sequence length="99" mass="11329">MSKASVAYETIMVLSTKLGDEGIGERVEKFKALIEQNGTIDSVNEWGKRRLAYPINDETEGYYYLIEFKSPSEFPAELDRIYKITDGVLRSIIVNKEDM</sequence>
<dbReference type="GO" id="GO:1990904">
    <property type="term" value="C:ribonucleoprotein complex"/>
    <property type="evidence" value="ECO:0007669"/>
    <property type="project" value="UniProtKB-KW"/>
</dbReference>
<dbReference type="OrthoDB" id="9812702at2"/>
<dbReference type="GO" id="GO:0005737">
    <property type="term" value="C:cytoplasm"/>
    <property type="evidence" value="ECO:0007669"/>
    <property type="project" value="UniProtKB-ARBA"/>
</dbReference>
<dbReference type="GO" id="GO:0003735">
    <property type="term" value="F:structural constituent of ribosome"/>
    <property type="evidence" value="ECO:0007669"/>
    <property type="project" value="InterPro"/>
</dbReference>
<dbReference type="Gene3D" id="3.30.70.60">
    <property type="match status" value="1"/>
</dbReference>
<dbReference type="STRING" id="258515.SAMN05192585_10613"/>
<evidence type="ECO:0000256" key="6">
    <source>
        <dbReference type="ARBA" id="ARBA00035104"/>
    </source>
</evidence>
<dbReference type="HAMAP" id="MF_00360">
    <property type="entry name" value="Ribosomal_bS6"/>
    <property type="match status" value="1"/>
</dbReference>
<evidence type="ECO:0000256" key="1">
    <source>
        <dbReference type="ARBA" id="ARBA00009512"/>
    </source>
</evidence>
<evidence type="ECO:0000256" key="8">
    <source>
        <dbReference type="HAMAP-Rule" id="MF_00360"/>
    </source>
</evidence>
<dbReference type="InterPro" id="IPR035980">
    <property type="entry name" value="Ribosomal_bS6_sf"/>
</dbReference>
<dbReference type="GO" id="GO:0070181">
    <property type="term" value="F:small ribosomal subunit rRNA binding"/>
    <property type="evidence" value="ECO:0007669"/>
    <property type="project" value="TreeGrafter"/>
</dbReference>
<dbReference type="NCBIfam" id="TIGR00166">
    <property type="entry name" value="S6"/>
    <property type="match status" value="1"/>
</dbReference>
<evidence type="ECO:0000313" key="10">
    <source>
        <dbReference type="Proteomes" id="UP000199182"/>
    </source>
</evidence>
<evidence type="ECO:0000256" key="4">
    <source>
        <dbReference type="ARBA" id="ARBA00022980"/>
    </source>
</evidence>
<dbReference type="Pfam" id="PF01250">
    <property type="entry name" value="Ribosomal_S6"/>
    <property type="match status" value="1"/>
</dbReference>
<dbReference type="RefSeq" id="WP_092638320.1">
    <property type="nucleotide sequence ID" value="NZ_FNID01000006.1"/>
</dbReference>
<dbReference type="InterPro" id="IPR020815">
    <property type="entry name" value="Ribosomal_bS6_CS"/>
</dbReference>
<gene>
    <name evidence="8" type="primary">rpsF</name>
    <name evidence="9" type="ORF">SAMN05192585_10613</name>
</gene>
<dbReference type="PANTHER" id="PTHR21011:SF1">
    <property type="entry name" value="SMALL RIBOSOMAL SUBUNIT PROTEIN BS6M"/>
    <property type="match status" value="1"/>
</dbReference>
<organism evidence="9 10">
    <name type="scientific">Acetanaerobacterium elongatum</name>
    <dbReference type="NCBI Taxonomy" id="258515"/>
    <lineage>
        <taxon>Bacteria</taxon>
        <taxon>Bacillati</taxon>
        <taxon>Bacillota</taxon>
        <taxon>Clostridia</taxon>
        <taxon>Eubacteriales</taxon>
        <taxon>Oscillospiraceae</taxon>
        <taxon>Acetanaerobacterium</taxon>
    </lineage>
</organism>
<protein>
    <recommendedName>
        <fullName evidence="7 8">Small ribosomal subunit protein bS6</fullName>
    </recommendedName>
</protein>
<keyword evidence="4 8" id="KW-0689">Ribosomal protein</keyword>
<dbReference type="GO" id="GO:0006412">
    <property type="term" value="P:translation"/>
    <property type="evidence" value="ECO:0007669"/>
    <property type="project" value="UniProtKB-UniRule"/>
</dbReference>